<dbReference type="EMBL" id="SLWO01000005">
    <property type="protein sequence ID" value="TCO23955.1"/>
    <property type="molecule type" value="Genomic_DNA"/>
</dbReference>
<dbReference type="PANTHER" id="PTHR46401:SF2">
    <property type="entry name" value="GLYCOSYLTRANSFERASE WBBK-RELATED"/>
    <property type="match status" value="1"/>
</dbReference>
<dbReference type="Proteomes" id="UP000295684">
    <property type="component" value="Unassembled WGS sequence"/>
</dbReference>
<dbReference type="SUPFAM" id="SSF53756">
    <property type="entry name" value="UDP-Glycosyltransferase/glycogen phosphorylase"/>
    <property type="match status" value="1"/>
</dbReference>
<keyword evidence="1 2" id="KW-0808">Transferase</keyword>
<evidence type="ECO:0000313" key="3">
    <source>
        <dbReference type="Proteomes" id="UP000295684"/>
    </source>
</evidence>
<dbReference type="Pfam" id="PF13692">
    <property type="entry name" value="Glyco_trans_1_4"/>
    <property type="match status" value="1"/>
</dbReference>
<gene>
    <name evidence="2" type="ORF">EV200_105430</name>
</gene>
<name>A0A4R2HAU2_9SPHI</name>
<dbReference type="PANTHER" id="PTHR46401">
    <property type="entry name" value="GLYCOSYLTRANSFERASE WBBK-RELATED"/>
    <property type="match status" value="1"/>
</dbReference>
<proteinExistence type="predicted"/>
<dbReference type="GO" id="GO:0009103">
    <property type="term" value="P:lipopolysaccharide biosynthetic process"/>
    <property type="evidence" value="ECO:0007669"/>
    <property type="project" value="TreeGrafter"/>
</dbReference>
<dbReference type="RefSeq" id="WP_132534069.1">
    <property type="nucleotide sequence ID" value="NZ_BMJO01000005.1"/>
</dbReference>
<reference evidence="2 3" key="1">
    <citation type="submission" date="2019-03" db="EMBL/GenBank/DDBJ databases">
        <title>Genomic Encyclopedia of Type Strains, Phase IV (KMG-IV): sequencing the most valuable type-strain genomes for metagenomic binning, comparative biology and taxonomic classification.</title>
        <authorList>
            <person name="Goeker M."/>
        </authorList>
    </citation>
    <scope>NUCLEOTIDE SEQUENCE [LARGE SCALE GENOMIC DNA]</scope>
    <source>
        <strain evidence="2 3">DSM 103236</strain>
    </source>
</reference>
<sequence>MQIIFFSNPDFFGSEKRPAFSSMPRFTNMLVEGMRDKSHEVSVWTPNSTCFDLPFPAKMRKWMGYIDQYVLFPIQVKRRLKKVSQETIFVFTDQAQGPWMPLVQNRNHVMHCHDFLAQWSAMGEIKGQEVGMTGKMYQKFIRDGFKKGKNFITSSYKTDTDLKKLLPEAKMNTYMIYNGLEAFYKPLNKIKVREFLSPMLGINLSNGYILHVGGNHWYKNRKGVIEIYNAWRSMTKKRMPLLLVGPPPDDFIAKCQKDSSYRSDIHFLIGQTDEIVSQIYAGASLFLFPSFAEGFGWPSAEAMACGCPVITSNEPPMTEVVSDAGFLIPLRDEENPRQWASDAAFVVEEVLNMPNQEEVVLKSLENAKRFNKKKAMDDFEQVYDRIVKLNTLEPA</sequence>
<accession>A0A4R2HAU2</accession>
<organism evidence="2 3">
    <name type="scientific">Pedobacter psychrotolerans</name>
    <dbReference type="NCBI Taxonomy" id="1843235"/>
    <lineage>
        <taxon>Bacteria</taxon>
        <taxon>Pseudomonadati</taxon>
        <taxon>Bacteroidota</taxon>
        <taxon>Sphingobacteriia</taxon>
        <taxon>Sphingobacteriales</taxon>
        <taxon>Sphingobacteriaceae</taxon>
        <taxon>Pedobacter</taxon>
    </lineage>
</organism>
<dbReference type="AlphaFoldDB" id="A0A4R2HAU2"/>
<dbReference type="OrthoDB" id="9801609at2"/>
<evidence type="ECO:0000313" key="2">
    <source>
        <dbReference type="EMBL" id="TCO23955.1"/>
    </source>
</evidence>
<dbReference type="Gene3D" id="3.40.50.2000">
    <property type="entry name" value="Glycogen Phosphorylase B"/>
    <property type="match status" value="1"/>
</dbReference>
<dbReference type="GO" id="GO:0016757">
    <property type="term" value="F:glycosyltransferase activity"/>
    <property type="evidence" value="ECO:0007669"/>
    <property type="project" value="TreeGrafter"/>
</dbReference>
<protein>
    <submittedName>
        <fullName evidence="2">Glycosyltransferase involved in cell wall biosynthesis</fullName>
    </submittedName>
</protein>
<evidence type="ECO:0000256" key="1">
    <source>
        <dbReference type="ARBA" id="ARBA00022679"/>
    </source>
</evidence>
<comment type="caution">
    <text evidence="2">The sequence shown here is derived from an EMBL/GenBank/DDBJ whole genome shotgun (WGS) entry which is preliminary data.</text>
</comment>